<dbReference type="STRING" id="283786.SAMN04487990_102121"/>
<dbReference type="RefSeq" id="WP_092131644.1">
    <property type="nucleotide sequence ID" value="NZ_FNQK01000002.1"/>
</dbReference>
<sequence>MYNEDIGGMCGGSTSFVVGASYDFDSIDGQLSGSGSPGGSSTGTRAIGKTNNDGAFNNGTFTISPTPCRGDDCPEELQELLDIEPGSVPAPYKLLKKQSQIQKII</sequence>
<dbReference type="Proteomes" id="UP000198846">
    <property type="component" value="Unassembled WGS sequence"/>
</dbReference>
<keyword evidence="3" id="KW-1185">Reference proteome</keyword>
<organism evidence="2 3">
    <name type="scientific">Bizionia paragorgiae</name>
    <dbReference type="NCBI Taxonomy" id="283786"/>
    <lineage>
        <taxon>Bacteria</taxon>
        <taxon>Pseudomonadati</taxon>
        <taxon>Bacteroidota</taxon>
        <taxon>Flavobacteriia</taxon>
        <taxon>Flavobacteriales</taxon>
        <taxon>Flavobacteriaceae</taxon>
        <taxon>Bizionia</taxon>
    </lineage>
</organism>
<dbReference type="AlphaFoldDB" id="A0A1H3VYM2"/>
<proteinExistence type="predicted"/>
<dbReference type="EMBL" id="FNQK01000002">
    <property type="protein sequence ID" value="SDZ79899.1"/>
    <property type="molecule type" value="Genomic_DNA"/>
</dbReference>
<accession>A0A1H3VYM2</accession>
<evidence type="ECO:0000256" key="1">
    <source>
        <dbReference type="SAM" id="MobiDB-lite"/>
    </source>
</evidence>
<evidence type="ECO:0000313" key="3">
    <source>
        <dbReference type="Proteomes" id="UP000198846"/>
    </source>
</evidence>
<reference evidence="2 3" key="1">
    <citation type="submission" date="2016-10" db="EMBL/GenBank/DDBJ databases">
        <authorList>
            <person name="de Groot N.N."/>
        </authorList>
    </citation>
    <scope>NUCLEOTIDE SEQUENCE [LARGE SCALE GENOMIC DNA]</scope>
    <source>
        <strain evidence="2 3">DSM 23842</strain>
    </source>
</reference>
<name>A0A1H3VYM2_BIZPA</name>
<feature type="region of interest" description="Disordered" evidence="1">
    <location>
        <begin position="28"/>
        <end position="71"/>
    </location>
</feature>
<gene>
    <name evidence="2" type="ORF">SAMN04487990_102121</name>
</gene>
<evidence type="ECO:0000313" key="2">
    <source>
        <dbReference type="EMBL" id="SDZ79899.1"/>
    </source>
</evidence>
<feature type="compositionally biased region" description="Polar residues" evidence="1">
    <location>
        <begin position="49"/>
        <end position="65"/>
    </location>
</feature>
<protein>
    <submittedName>
        <fullName evidence="2">Uncharacterized protein</fullName>
    </submittedName>
</protein>